<dbReference type="Proteomes" id="UP000375525">
    <property type="component" value="Unassembled WGS sequence"/>
</dbReference>
<evidence type="ECO:0000313" key="1">
    <source>
        <dbReference type="EMBL" id="VVP44251.1"/>
    </source>
</evidence>
<protein>
    <submittedName>
        <fullName evidence="1">Uncharacterized protein</fullName>
    </submittedName>
</protein>
<dbReference type="EMBL" id="CABVIH010000029">
    <property type="protein sequence ID" value="VVP44251.1"/>
    <property type="molecule type" value="Genomic_DNA"/>
</dbReference>
<sequence length="70" mass="7744">MAEQARDPLQAWPIIDGPMQSQNWAHADDYFYGAEVVLPGRSQPSGDPGANIGTGRTKYRLHRRQSGGYV</sequence>
<name>A0A5E7P4E3_PSEFL</name>
<accession>A0A5E7P4E3</accession>
<proteinExistence type="predicted"/>
<gene>
    <name evidence="1" type="ORF">PS880_05009</name>
</gene>
<evidence type="ECO:0000313" key="2">
    <source>
        <dbReference type="Proteomes" id="UP000375525"/>
    </source>
</evidence>
<dbReference type="AlphaFoldDB" id="A0A5E7P4E3"/>
<dbReference type="RefSeq" id="WP_150781896.1">
    <property type="nucleotide sequence ID" value="NZ_CABVIH010000029.1"/>
</dbReference>
<organism evidence="1 2">
    <name type="scientific">Pseudomonas fluorescens</name>
    <dbReference type="NCBI Taxonomy" id="294"/>
    <lineage>
        <taxon>Bacteria</taxon>
        <taxon>Pseudomonadati</taxon>
        <taxon>Pseudomonadota</taxon>
        <taxon>Gammaproteobacteria</taxon>
        <taxon>Pseudomonadales</taxon>
        <taxon>Pseudomonadaceae</taxon>
        <taxon>Pseudomonas</taxon>
    </lineage>
</organism>
<reference evidence="1 2" key="1">
    <citation type="submission" date="2019-09" db="EMBL/GenBank/DDBJ databases">
        <authorList>
            <person name="Chandra G."/>
            <person name="Truman W A."/>
        </authorList>
    </citation>
    <scope>NUCLEOTIDE SEQUENCE [LARGE SCALE GENOMIC DNA]</scope>
    <source>
        <strain evidence="1">PS880</strain>
    </source>
</reference>